<reference evidence="1" key="1">
    <citation type="submission" date="2018-10" db="EMBL/GenBank/DDBJ databases">
        <title>Hidden diversity of soil giant viruses.</title>
        <authorList>
            <person name="Schulz F."/>
            <person name="Alteio L."/>
            <person name="Goudeau D."/>
            <person name="Ryan E.M."/>
            <person name="Malmstrom R.R."/>
            <person name="Blanchard J."/>
            <person name="Woyke T."/>
        </authorList>
    </citation>
    <scope>NUCLEOTIDE SEQUENCE</scope>
    <source>
        <strain evidence="1">DSV1</strain>
    </source>
</reference>
<protein>
    <submittedName>
        <fullName evidence="1">Uncharacterized protein</fullName>
    </submittedName>
</protein>
<accession>A0A3G4ZT48</accession>
<organism evidence="1">
    <name type="scientific">Dasosvirus sp</name>
    <dbReference type="NCBI Taxonomy" id="2487764"/>
    <lineage>
        <taxon>Viruses</taxon>
        <taxon>Varidnaviria</taxon>
        <taxon>Bamfordvirae</taxon>
        <taxon>Nucleocytoviricota</taxon>
        <taxon>Megaviricetes</taxon>
        <taxon>Imitervirales</taxon>
        <taxon>Mimiviridae</taxon>
        <taxon>Klosneuvirinae</taxon>
    </lineage>
</organism>
<sequence>MGNSIQTISKACQMTFMNDGEDVVVRLEFTVGYVKNHLQEFGDSTKFYLAWNDEIKYIKKRSINRLTRLDNVLYINIVPTSYHKLLSKELNCKFLIYQRKTYIQQDDGREFVTWVPLI</sequence>
<evidence type="ECO:0000313" key="1">
    <source>
        <dbReference type="EMBL" id="AYV77494.1"/>
    </source>
</evidence>
<gene>
    <name evidence="1" type="ORF">Dasosvirus4_15</name>
</gene>
<name>A0A3G4ZT48_9VIRU</name>
<dbReference type="EMBL" id="MK072045">
    <property type="protein sequence ID" value="AYV77494.1"/>
    <property type="molecule type" value="Genomic_DNA"/>
</dbReference>
<proteinExistence type="predicted"/>